<organism evidence="1">
    <name type="scientific">uncultured Gemmatimonadaceae bacterium</name>
    <dbReference type="NCBI Taxonomy" id="246130"/>
    <lineage>
        <taxon>Bacteria</taxon>
        <taxon>Pseudomonadati</taxon>
        <taxon>Gemmatimonadota</taxon>
        <taxon>Gemmatimonadia</taxon>
        <taxon>Gemmatimonadales</taxon>
        <taxon>Gemmatimonadaceae</taxon>
        <taxon>environmental samples</taxon>
    </lineage>
</organism>
<dbReference type="AlphaFoldDB" id="A0A6J4M8B6"/>
<protein>
    <submittedName>
        <fullName evidence="1">Uncharacterized protein</fullName>
    </submittedName>
</protein>
<dbReference type="EMBL" id="CADCTU010000778">
    <property type="protein sequence ID" value="CAA9352905.1"/>
    <property type="molecule type" value="Genomic_DNA"/>
</dbReference>
<name>A0A6J4M8B6_9BACT</name>
<reference evidence="1" key="1">
    <citation type="submission" date="2020-02" db="EMBL/GenBank/DDBJ databases">
        <authorList>
            <person name="Meier V. D."/>
        </authorList>
    </citation>
    <scope>NUCLEOTIDE SEQUENCE</scope>
    <source>
        <strain evidence="1">AVDCRST_MAG11</strain>
    </source>
</reference>
<proteinExistence type="predicted"/>
<sequence>MDMLSRAVAGAGDAARFGMWVPSAAASVLAPLGIERA</sequence>
<evidence type="ECO:0000313" key="1">
    <source>
        <dbReference type="EMBL" id="CAA9352905.1"/>
    </source>
</evidence>
<gene>
    <name evidence="1" type="ORF">AVDCRST_MAG11-3627</name>
</gene>
<accession>A0A6J4M8B6</accession>